<accession>A0A699JP78</accession>
<dbReference type="PANTHER" id="PTHR31913:SF7">
    <property type="entry name" value="DEM PROTEIN"/>
    <property type="match status" value="1"/>
</dbReference>
<dbReference type="AlphaFoldDB" id="A0A699JP78"/>
<gene>
    <name evidence="1" type="ORF">Tci_618167</name>
</gene>
<dbReference type="GO" id="GO:0005634">
    <property type="term" value="C:nucleus"/>
    <property type="evidence" value="ECO:0007669"/>
    <property type="project" value="TreeGrafter"/>
</dbReference>
<evidence type="ECO:0000313" key="1">
    <source>
        <dbReference type="EMBL" id="GFA46195.1"/>
    </source>
</evidence>
<organism evidence="1">
    <name type="scientific">Tanacetum cinerariifolium</name>
    <name type="common">Dalmatian daisy</name>
    <name type="synonym">Chrysanthemum cinerariifolium</name>
    <dbReference type="NCBI Taxonomy" id="118510"/>
    <lineage>
        <taxon>Eukaryota</taxon>
        <taxon>Viridiplantae</taxon>
        <taxon>Streptophyta</taxon>
        <taxon>Embryophyta</taxon>
        <taxon>Tracheophyta</taxon>
        <taxon>Spermatophyta</taxon>
        <taxon>Magnoliopsida</taxon>
        <taxon>eudicotyledons</taxon>
        <taxon>Gunneridae</taxon>
        <taxon>Pentapetalae</taxon>
        <taxon>asterids</taxon>
        <taxon>campanulids</taxon>
        <taxon>Asterales</taxon>
        <taxon>Asteraceae</taxon>
        <taxon>Asteroideae</taxon>
        <taxon>Anthemideae</taxon>
        <taxon>Anthemidinae</taxon>
        <taxon>Tanacetum</taxon>
    </lineage>
</organism>
<sequence>MGFKELAIVTEWKFKKDEIEIAMRDITNNTEGPQLDCTRCTFTGLDDDRLSQWGTNFQCFATTRNGAIVAGSLDGKIYNSKQYIVEHLRRLNVRSPVNDDEHSVTVESSIISNILSMDYDGCDDDSILPQTVVGMKGKISGLVFPELTK</sequence>
<protein>
    <submittedName>
        <fullName evidence="1">Uncharacterized protein</fullName>
    </submittedName>
</protein>
<comment type="caution">
    <text evidence="1">The sequence shown here is derived from an EMBL/GenBank/DDBJ whole genome shotgun (WGS) entry which is preliminary data.</text>
</comment>
<dbReference type="GO" id="GO:0005737">
    <property type="term" value="C:cytoplasm"/>
    <property type="evidence" value="ECO:0007669"/>
    <property type="project" value="TreeGrafter"/>
</dbReference>
<name>A0A699JP78_TANCI</name>
<dbReference type="InterPro" id="IPR040458">
    <property type="entry name" value="Vid27"/>
</dbReference>
<proteinExistence type="predicted"/>
<dbReference type="PANTHER" id="PTHR31913">
    <property type="entry name" value="VACUOLAR IMPORT AND DEGRADATION PROTEIN 27"/>
    <property type="match status" value="1"/>
</dbReference>
<dbReference type="EMBL" id="BKCJ010428284">
    <property type="protein sequence ID" value="GFA46195.1"/>
    <property type="molecule type" value="Genomic_DNA"/>
</dbReference>
<reference evidence="1" key="1">
    <citation type="journal article" date="2019" name="Sci. Rep.">
        <title>Draft genome of Tanacetum cinerariifolium, the natural source of mosquito coil.</title>
        <authorList>
            <person name="Yamashiro T."/>
            <person name="Shiraishi A."/>
            <person name="Satake H."/>
            <person name="Nakayama K."/>
        </authorList>
    </citation>
    <scope>NUCLEOTIDE SEQUENCE</scope>
</reference>